<dbReference type="AlphaFoldDB" id="A0A9P3LF74"/>
<accession>A0A9P3LF74</accession>
<protein>
    <submittedName>
        <fullName evidence="1">Uncharacterized protein</fullName>
    </submittedName>
</protein>
<dbReference type="OrthoDB" id="3334523at2759"/>
<reference evidence="1 2" key="1">
    <citation type="submission" date="2021-08" db="EMBL/GenBank/DDBJ databases">
        <title>Draft Genome Sequence of Phanerochaete sordida strain YK-624.</title>
        <authorList>
            <person name="Mori T."/>
            <person name="Dohra H."/>
            <person name="Suzuki T."/>
            <person name="Kawagishi H."/>
            <person name="Hirai H."/>
        </authorList>
    </citation>
    <scope>NUCLEOTIDE SEQUENCE [LARGE SCALE GENOMIC DNA]</scope>
    <source>
        <strain evidence="1 2">YK-624</strain>
    </source>
</reference>
<dbReference type="Proteomes" id="UP000703269">
    <property type="component" value="Unassembled WGS sequence"/>
</dbReference>
<sequence>MPVQKSNVLLIPSNVDVSHRVTVKWQQMFSDKTANYYTIVAKNKSQGNAEVVVFVAAEWYEGSGPAEHLGRVAPKDAEGYYELIVDDKCQYGQKNKEGDMRFVVYHDKGRKPYQHRFIETSLGSLGANIAQKVAGVFGYGGTADIAKTIASAYVGDYLHTF</sequence>
<name>A0A9P3LF74_9APHY</name>
<dbReference type="EMBL" id="BPQB01000022">
    <property type="protein sequence ID" value="GJE91737.1"/>
    <property type="molecule type" value="Genomic_DNA"/>
</dbReference>
<evidence type="ECO:0000313" key="2">
    <source>
        <dbReference type="Proteomes" id="UP000703269"/>
    </source>
</evidence>
<proteinExistence type="predicted"/>
<keyword evidence="2" id="KW-1185">Reference proteome</keyword>
<organism evidence="1 2">
    <name type="scientific">Phanerochaete sordida</name>
    <dbReference type="NCBI Taxonomy" id="48140"/>
    <lineage>
        <taxon>Eukaryota</taxon>
        <taxon>Fungi</taxon>
        <taxon>Dikarya</taxon>
        <taxon>Basidiomycota</taxon>
        <taxon>Agaricomycotina</taxon>
        <taxon>Agaricomycetes</taxon>
        <taxon>Polyporales</taxon>
        <taxon>Phanerochaetaceae</taxon>
        <taxon>Phanerochaete</taxon>
    </lineage>
</organism>
<gene>
    <name evidence="1" type="ORF">PsYK624_078880</name>
</gene>
<comment type="caution">
    <text evidence="1">The sequence shown here is derived from an EMBL/GenBank/DDBJ whole genome shotgun (WGS) entry which is preliminary data.</text>
</comment>
<evidence type="ECO:0000313" key="1">
    <source>
        <dbReference type="EMBL" id="GJE91737.1"/>
    </source>
</evidence>